<dbReference type="EMBL" id="QKYT01000106">
    <property type="protein sequence ID" value="RIA93332.1"/>
    <property type="molecule type" value="Genomic_DNA"/>
</dbReference>
<dbReference type="OrthoDB" id="2442231at2759"/>
<accession>A0A397T650</accession>
<organism evidence="1 2">
    <name type="scientific">Glomus cerebriforme</name>
    <dbReference type="NCBI Taxonomy" id="658196"/>
    <lineage>
        <taxon>Eukaryota</taxon>
        <taxon>Fungi</taxon>
        <taxon>Fungi incertae sedis</taxon>
        <taxon>Mucoromycota</taxon>
        <taxon>Glomeromycotina</taxon>
        <taxon>Glomeromycetes</taxon>
        <taxon>Glomerales</taxon>
        <taxon>Glomeraceae</taxon>
        <taxon>Glomus</taxon>
    </lineage>
</organism>
<gene>
    <name evidence="1" type="ORF">C1645_819519</name>
</gene>
<keyword evidence="2" id="KW-1185">Reference proteome</keyword>
<dbReference type="AlphaFoldDB" id="A0A397T650"/>
<name>A0A397T650_9GLOM</name>
<proteinExistence type="predicted"/>
<evidence type="ECO:0000313" key="2">
    <source>
        <dbReference type="Proteomes" id="UP000265703"/>
    </source>
</evidence>
<dbReference type="Proteomes" id="UP000265703">
    <property type="component" value="Unassembled WGS sequence"/>
</dbReference>
<protein>
    <submittedName>
        <fullName evidence="1">Uncharacterized protein</fullName>
    </submittedName>
</protein>
<evidence type="ECO:0000313" key="1">
    <source>
        <dbReference type="EMBL" id="RIA93332.1"/>
    </source>
</evidence>
<sequence>MPRKVKGDADMTEKKIMRCPKCGKNSLGRIEGDKTFQKIENILKSKKGVYEKKIALFNVLKSLELGEVELSEKQRIDYLLQGKFYNELAKQNLKEYKKLAIDALEK</sequence>
<reference evidence="1 2" key="1">
    <citation type="submission" date="2018-06" db="EMBL/GenBank/DDBJ databases">
        <title>Comparative genomics reveals the genomic features of Rhizophagus irregularis, R. cerebriforme, R. diaphanum and Gigaspora rosea, and their symbiotic lifestyle signature.</title>
        <authorList>
            <person name="Morin E."/>
            <person name="San Clemente H."/>
            <person name="Chen E.C.H."/>
            <person name="De La Providencia I."/>
            <person name="Hainaut M."/>
            <person name="Kuo A."/>
            <person name="Kohler A."/>
            <person name="Murat C."/>
            <person name="Tang N."/>
            <person name="Roy S."/>
            <person name="Loubradou J."/>
            <person name="Henrissat B."/>
            <person name="Grigoriev I.V."/>
            <person name="Corradi N."/>
            <person name="Roux C."/>
            <person name="Martin F.M."/>
        </authorList>
    </citation>
    <scope>NUCLEOTIDE SEQUENCE [LARGE SCALE GENOMIC DNA]</scope>
    <source>
        <strain evidence="1 2">DAOM 227022</strain>
    </source>
</reference>
<comment type="caution">
    <text evidence="1">The sequence shown here is derived from an EMBL/GenBank/DDBJ whole genome shotgun (WGS) entry which is preliminary data.</text>
</comment>